<dbReference type="Gene3D" id="3.90.640.10">
    <property type="entry name" value="Actin, Chain A, domain 4"/>
    <property type="match status" value="1"/>
</dbReference>
<dbReference type="AlphaFoldDB" id="A0A8J5XWC9"/>
<proteinExistence type="predicted"/>
<dbReference type="Gene3D" id="1.20.1280.50">
    <property type="match status" value="1"/>
</dbReference>
<dbReference type="PROSITE" id="PS50181">
    <property type="entry name" value="FBOX"/>
    <property type="match status" value="1"/>
</dbReference>
<dbReference type="InterPro" id="IPR036047">
    <property type="entry name" value="F-box-like_dom_sf"/>
</dbReference>
<dbReference type="Proteomes" id="UP000751190">
    <property type="component" value="Unassembled WGS sequence"/>
</dbReference>
<evidence type="ECO:0000259" key="1">
    <source>
        <dbReference type="PROSITE" id="PS50181"/>
    </source>
</evidence>
<protein>
    <recommendedName>
        <fullName evidence="1">F-box domain-containing protein</fullName>
    </recommendedName>
</protein>
<gene>
    <name evidence="2" type="ORF">KFE25_006312</name>
</gene>
<dbReference type="EMBL" id="JAGTXO010000002">
    <property type="protein sequence ID" value="KAG8469857.1"/>
    <property type="molecule type" value="Genomic_DNA"/>
</dbReference>
<dbReference type="InterPro" id="IPR043129">
    <property type="entry name" value="ATPase_NBD"/>
</dbReference>
<dbReference type="SUPFAM" id="SSF53067">
    <property type="entry name" value="Actin-like ATPase domain"/>
    <property type="match status" value="1"/>
</dbReference>
<dbReference type="InterPro" id="IPR001810">
    <property type="entry name" value="F-box_dom"/>
</dbReference>
<evidence type="ECO:0000313" key="3">
    <source>
        <dbReference type="Proteomes" id="UP000751190"/>
    </source>
</evidence>
<comment type="caution">
    <text evidence="2">The sequence shown here is derived from an EMBL/GenBank/DDBJ whole genome shotgun (WGS) entry which is preliminary data.</text>
</comment>
<name>A0A8J5XWC9_DIALT</name>
<dbReference type="Gene3D" id="3.30.420.40">
    <property type="match status" value="1"/>
</dbReference>
<organism evidence="2 3">
    <name type="scientific">Diacronema lutheri</name>
    <name type="common">Unicellular marine alga</name>
    <name type="synonym">Monochrysis lutheri</name>
    <dbReference type="NCBI Taxonomy" id="2081491"/>
    <lineage>
        <taxon>Eukaryota</taxon>
        <taxon>Haptista</taxon>
        <taxon>Haptophyta</taxon>
        <taxon>Pavlovophyceae</taxon>
        <taxon>Pavlovales</taxon>
        <taxon>Pavlovaceae</taxon>
        <taxon>Diacronema</taxon>
    </lineage>
</organism>
<sequence>MSSDALLALPRECLSHVLSFATAADLNRFALASTLARAAASGDEVWRPLFARRVWQHKGVRALATDCAAAGPGARLSALRERFAGLELAPTSWRAAYVQCCRSERAIVLEIGPRSVRFGFAGDAEPCGETDERRGVSLRAAGELQATERVCEATARALAALGVPLPHASLAVVAERDDSSGALSALAHELLRRGVARVRFVDADVAAMLAAREPTGISIHIGAESSTAAALVDGRLVQICRPHAGGAMVGAAARQTSGARAGALRLPVGVDTALDALCAALSISADAHDARDELRVRMRETPLCYVRAIAPARRPVRADELEIGRMDVALKSSSAVVIDRERFGCLEHWFGAGGAGEADGVGGAGGADGADGLVQLLGRALKQVGDDDAPAVFRRIVLHGEGARIRGVDQRLANELRHGSPVPSVACVRPVFALGVARAHLATWVGAAELVQREERPRTRTGSGSLLCVSDSAWIHARQLGAPNRACGAPDATDAK</sequence>
<accession>A0A8J5XWC9</accession>
<dbReference type="SUPFAM" id="SSF81383">
    <property type="entry name" value="F-box domain"/>
    <property type="match status" value="1"/>
</dbReference>
<keyword evidence="3" id="KW-1185">Reference proteome</keyword>
<dbReference type="OrthoDB" id="10567486at2759"/>
<feature type="domain" description="F-box" evidence="1">
    <location>
        <begin position="3"/>
        <end position="49"/>
    </location>
</feature>
<reference evidence="2" key="1">
    <citation type="submission" date="2021-05" db="EMBL/GenBank/DDBJ databases">
        <title>The genome of the haptophyte Pavlova lutheri (Diacronema luteri, Pavlovales) - a model for lipid biosynthesis in eukaryotic algae.</title>
        <authorList>
            <person name="Hulatt C.J."/>
            <person name="Posewitz M.C."/>
        </authorList>
    </citation>
    <scope>NUCLEOTIDE SEQUENCE</scope>
    <source>
        <strain evidence="2">NIVA-4/92</strain>
    </source>
</reference>
<evidence type="ECO:0000313" key="2">
    <source>
        <dbReference type="EMBL" id="KAG8469857.1"/>
    </source>
</evidence>